<dbReference type="Proteomes" id="UP000044806">
    <property type="component" value="Unassembled WGS sequence"/>
</dbReference>
<accession>A0A655SJL7</accession>
<name>A0A655SJL7_VIBCL</name>
<dbReference type="EMBL" id="CWOW01000075">
    <property type="protein sequence ID" value="CSB23008.1"/>
    <property type="molecule type" value="Genomic_DNA"/>
</dbReference>
<evidence type="ECO:0000313" key="2">
    <source>
        <dbReference type="Proteomes" id="UP000044806"/>
    </source>
</evidence>
<gene>
    <name evidence="1" type="ORF">ERS013165_03928</name>
</gene>
<evidence type="ECO:0000313" key="1">
    <source>
        <dbReference type="EMBL" id="CSB23008.1"/>
    </source>
</evidence>
<sequence>MDLTHYVWSEALYFAVVKAVLVLFFTSFGIGAVASLILSTVKEKLHV</sequence>
<proteinExistence type="predicted"/>
<dbReference type="AlphaFoldDB" id="A0A655SJL7"/>
<reference evidence="1 2" key="1">
    <citation type="submission" date="2015-07" db="EMBL/GenBank/DDBJ databases">
        <authorList>
            <consortium name="Pathogen Informatics"/>
        </authorList>
    </citation>
    <scope>NUCLEOTIDE SEQUENCE [LARGE SCALE GENOMIC DNA]</scope>
    <source>
        <strain evidence="1 2">A51</strain>
    </source>
</reference>
<protein>
    <submittedName>
        <fullName evidence="1">Uncharacterized protein</fullName>
    </submittedName>
</protein>
<organism evidence="1 2">
    <name type="scientific">Vibrio cholerae</name>
    <dbReference type="NCBI Taxonomy" id="666"/>
    <lineage>
        <taxon>Bacteria</taxon>
        <taxon>Pseudomonadati</taxon>
        <taxon>Pseudomonadota</taxon>
        <taxon>Gammaproteobacteria</taxon>
        <taxon>Vibrionales</taxon>
        <taxon>Vibrionaceae</taxon>
        <taxon>Vibrio</taxon>
    </lineage>
</organism>